<accession>A0A151IW35</accession>
<feature type="region of interest" description="Disordered" evidence="1">
    <location>
        <begin position="1"/>
        <end position="28"/>
    </location>
</feature>
<dbReference type="Proteomes" id="UP000078492">
    <property type="component" value="Unassembled WGS sequence"/>
</dbReference>
<evidence type="ECO:0000313" key="3">
    <source>
        <dbReference type="Proteomes" id="UP000078492"/>
    </source>
</evidence>
<organism evidence="2 3">
    <name type="scientific">Trachymyrmex cornetzi</name>
    <dbReference type="NCBI Taxonomy" id="471704"/>
    <lineage>
        <taxon>Eukaryota</taxon>
        <taxon>Metazoa</taxon>
        <taxon>Ecdysozoa</taxon>
        <taxon>Arthropoda</taxon>
        <taxon>Hexapoda</taxon>
        <taxon>Insecta</taxon>
        <taxon>Pterygota</taxon>
        <taxon>Neoptera</taxon>
        <taxon>Endopterygota</taxon>
        <taxon>Hymenoptera</taxon>
        <taxon>Apocrita</taxon>
        <taxon>Aculeata</taxon>
        <taxon>Formicoidea</taxon>
        <taxon>Formicidae</taxon>
        <taxon>Myrmicinae</taxon>
        <taxon>Trachymyrmex</taxon>
    </lineage>
</organism>
<gene>
    <name evidence="2" type="ORF">ALC57_15796</name>
</gene>
<evidence type="ECO:0000313" key="2">
    <source>
        <dbReference type="EMBL" id="KYN12045.1"/>
    </source>
</evidence>
<proteinExistence type="predicted"/>
<dbReference type="EMBL" id="KQ980874">
    <property type="protein sequence ID" value="KYN12045.1"/>
    <property type="molecule type" value="Genomic_DNA"/>
</dbReference>
<name>A0A151IW35_9HYME</name>
<dbReference type="AlphaFoldDB" id="A0A151IW35"/>
<evidence type="ECO:0000256" key="1">
    <source>
        <dbReference type="SAM" id="MobiDB-lite"/>
    </source>
</evidence>
<sequence length="52" mass="5482">MPSISMMHASWSASSSPGNSGKPVNNSARMQPRLHMSIGIPYLAPNITSGAR</sequence>
<reference evidence="2 3" key="1">
    <citation type="submission" date="2015-09" db="EMBL/GenBank/DDBJ databases">
        <title>Trachymyrmex cornetzi WGS genome.</title>
        <authorList>
            <person name="Nygaard S."/>
            <person name="Hu H."/>
            <person name="Boomsma J."/>
            <person name="Zhang G."/>
        </authorList>
    </citation>
    <scope>NUCLEOTIDE SEQUENCE [LARGE SCALE GENOMIC DNA]</scope>
    <source>
        <strain evidence="2">Tcor2-1</strain>
        <tissue evidence="2">Whole body</tissue>
    </source>
</reference>
<keyword evidence="3" id="KW-1185">Reference proteome</keyword>
<feature type="compositionally biased region" description="Low complexity" evidence="1">
    <location>
        <begin position="1"/>
        <end position="21"/>
    </location>
</feature>
<protein>
    <submittedName>
        <fullName evidence="2">Uncharacterized protein</fullName>
    </submittedName>
</protein>